<keyword evidence="4 7" id="KW-0812">Transmembrane</keyword>
<protein>
    <submittedName>
        <fullName evidence="10">Protein TolR</fullName>
    </submittedName>
</protein>
<dbReference type="PANTHER" id="PTHR30558:SF7">
    <property type="entry name" value="TOL-PAL SYSTEM PROTEIN TOLR"/>
    <property type="match status" value="1"/>
</dbReference>
<evidence type="ECO:0000256" key="1">
    <source>
        <dbReference type="ARBA" id="ARBA00004162"/>
    </source>
</evidence>
<reference evidence="11" key="1">
    <citation type="journal article" date="2019" name="Int. J. Syst. Evol. Microbiol.">
        <title>The Global Catalogue of Microorganisms (GCM) 10K type strain sequencing project: providing services to taxonomists for standard genome sequencing and annotation.</title>
        <authorList>
            <consortium name="The Broad Institute Genomics Platform"/>
            <consortium name="The Broad Institute Genome Sequencing Center for Infectious Disease"/>
            <person name="Wu L."/>
            <person name="Ma J."/>
        </authorList>
    </citation>
    <scope>NUCLEOTIDE SEQUENCE [LARGE SCALE GENOMIC DNA]</scope>
    <source>
        <strain evidence="11">NBRC 101365</strain>
    </source>
</reference>
<dbReference type="InterPro" id="IPR003400">
    <property type="entry name" value="ExbD"/>
</dbReference>
<evidence type="ECO:0000256" key="2">
    <source>
        <dbReference type="ARBA" id="ARBA00005811"/>
    </source>
</evidence>
<proteinExistence type="inferred from homology"/>
<keyword evidence="5 9" id="KW-1133">Transmembrane helix</keyword>
<dbReference type="Pfam" id="PF02472">
    <property type="entry name" value="ExbD"/>
    <property type="match status" value="1"/>
</dbReference>
<comment type="subcellular location">
    <subcellularLocation>
        <location evidence="1">Cell membrane</location>
        <topology evidence="1">Single-pass membrane protein</topology>
    </subcellularLocation>
    <subcellularLocation>
        <location evidence="7">Cell membrane</location>
        <topology evidence="7">Single-pass type II membrane protein</topology>
    </subcellularLocation>
</comment>
<evidence type="ECO:0000256" key="3">
    <source>
        <dbReference type="ARBA" id="ARBA00022475"/>
    </source>
</evidence>
<evidence type="ECO:0000256" key="9">
    <source>
        <dbReference type="SAM" id="Phobius"/>
    </source>
</evidence>
<evidence type="ECO:0000313" key="10">
    <source>
        <dbReference type="EMBL" id="GLS21719.1"/>
    </source>
</evidence>
<dbReference type="Gene3D" id="3.30.420.270">
    <property type="match status" value="1"/>
</dbReference>
<sequence>MAGSVAAGAGGSGGGTRRRRSRRKAPIADINMTPFIDVMLCLLIIFMVAAPLLTSGVTLDLPKTAAGAVSVNKKPLTISVKQDGQAYINDSETPEPDLLGKLKSMADNGAGLDDRIFVRGDAKANYGQIMGVMGQMSGAGYKKLALITDQKN</sequence>
<keyword evidence="7" id="KW-0653">Protein transport</keyword>
<evidence type="ECO:0000256" key="4">
    <source>
        <dbReference type="ARBA" id="ARBA00022692"/>
    </source>
</evidence>
<dbReference type="PANTHER" id="PTHR30558">
    <property type="entry name" value="EXBD MEMBRANE COMPONENT OF PMF-DRIVEN MACROMOLECULE IMPORT SYSTEM"/>
    <property type="match status" value="1"/>
</dbReference>
<dbReference type="RefSeq" id="WP_284314727.1">
    <property type="nucleotide sequence ID" value="NZ_BSPC01000054.1"/>
</dbReference>
<dbReference type="Proteomes" id="UP001156882">
    <property type="component" value="Unassembled WGS sequence"/>
</dbReference>
<keyword evidence="3" id="KW-1003">Cell membrane</keyword>
<name>A0ABQ6CSL3_9HYPH</name>
<comment type="similarity">
    <text evidence="2 7">Belongs to the ExbD/TolR family.</text>
</comment>
<evidence type="ECO:0000313" key="11">
    <source>
        <dbReference type="Proteomes" id="UP001156882"/>
    </source>
</evidence>
<evidence type="ECO:0000256" key="8">
    <source>
        <dbReference type="SAM" id="MobiDB-lite"/>
    </source>
</evidence>
<keyword evidence="11" id="KW-1185">Reference proteome</keyword>
<organism evidence="10 11">
    <name type="scientific">Labrys miyagiensis</name>
    <dbReference type="NCBI Taxonomy" id="346912"/>
    <lineage>
        <taxon>Bacteria</taxon>
        <taxon>Pseudomonadati</taxon>
        <taxon>Pseudomonadota</taxon>
        <taxon>Alphaproteobacteria</taxon>
        <taxon>Hyphomicrobiales</taxon>
        <taxon>Xanthobacteraceae</taxon>
        <taxon>Labrys</taxon>
    </lineage>
</organism>
<evidence type="ECO:0000256" key="5">
    <source>
        <dbReference type="ARBA" id="ARBA00022989"/>
    </source>
</evidence>
<keyword evidence="6 9" id="KW-0472">Membrane</keyword>
<accession>A0ABQ6CSL3</accession>
<comment type="caution">
    <text evidence="10">The sequence shown here is derived from an EMBL/GenBank/DDBJ whole genome shotgun (WGS) entry which is preliminary data.</text>
</comment>
<gene>
    <name evidence="10" type="primary">tolR</name>
    <name evidence="10" type="ORF">GCM10007874_47360</name>
</gene>
<keyword evidence="7" id="KW-0813">Transport</keyword>
<evidence type="ECO:0000256" key="6">
    <source>
        <dbReference type="ARBA" id="ARBA00023136"/>
    </source>
</evidence>
<feature type="region of interest" description="Disordered" evidence="8">
    <location>
        <begin position="1"/>
        <end position="23"/>
    </location>
</feature>
<feature type="transmembrane region" description="Helical" evidence="9">
    <location>
        <begin position="27"/>
        <end position="53"/>
    </location>
</feature>
<dbReference type="EMBL" id="BSPC01000054">
    <property type="protein sequence ID" value="GLS21719.1"/>
    <property type="molecule type" value="Genomic_DNA"/>
</dbReference>
<evidence type="ECO:0000256" key="7">
    <source>
        <dbReference type="RuleBase" id="RU003879"/>
    </source>
</evidence>